<keyword evidence="1" id="KW-0863">Zinc-finger</keyword>
<reference evidence="4 5" key="1">
    <citation type="submission" date="2016-07" db="EMBL/GenBank/DDBJ databases">
        <title>Pervasive Adenine N6-methylation of Active Genes in Fungi.</title>
        <authorList>
            <consortium name="DOE Joint Genome Institute"/>
            <person name="Mondo S.J."/>
            <person name="Dannebaum R.O."/>
            <person name="Kuo R.C."/>
            <person name="Labutti K."/>
            <person name="Haridas S."/>
            <person name="Kuo A."/>
            <person name="Salamov A."/>
            <person name="Ahrendt S.R."/>
            <person name="Lipzen A."/>
            <person name="Sullivan W."/>
            <person name="Andreopoulos W.B."/>
            <person name="Clum A."/>
            <person name="Lindquist E."/>
            <person name="Daum C."/>
            <person name="Ramamoorthy G.K."/>
            <person name="Gryganskyi A."/>
            <person name="Culley D."/>
            <person name="Magnuson J.K."/>
            <person name="James T.Y."/>
            <person name="O'Malley M.A."/>
            <person name="Stajich J.E."/>
            <person name="Spatafora J.W."/>
            <person name="Visel A."/>
            <person name="Grigoriev I.V."/>
        </authorList>
    </citation>
    <scope>NUCLEOTIDE SEQUENCE [LARGE SCALE GENOMIC DNA]</scope>
    <source>
        <strain evidence="4 5">NRRL 3116</strain>
    </source>
</reference>
<dbReference type="Proteomes" id="UP000193648">
    <property type="component" value="Unassembled WGS sequence"/>
</dbReference>
<dbReference type="EMBL" id="MCFF01000003">
    <property type="protein sequence ID" value="ORZ27844.1"/>
    <property type="molecule type" value="Genomic_DNA"/>
</dbReference>
<evidence type="ECO:0000259" key="3">
    <source>
        <dbReference type="PROSITE" id="PS50103"/>
    </source>
</evidence>
<evidence type="ECO:0000313" key="4">
    <source>
        <dbReference type="EMBL" id="ORZ27844.1"/>
    </source>
</evidence>
<feature type="compositionally biased region" description="Low complexity" evidence="2">
    <location>
        <begin position="39"/>
        <end position="62"/>
    </location>
</feature>
<dbReference type="OrthoDB" id="2406963at2759"/>
<evidence type="ECO:0000256" key="2">
    <source>
        <dbReference type="SAM" id="MobiDB-lite"/>
    </source>
</evidence>
<organism evidence="4 5">
    <name type="scientific">Lobosporangium transversale</name>
    <dbReference type="NCBI Taxonomy" id="64571"/>
    <lineage>
        <taxon>Eukaryota</taxon>
        <taxon>Fungi</taxon>
        <taxon>Fungi incertae sedis</taxon>
        <taxon>Mucoromycota</taxon>
        <taxon>Mortierellomycotina</taxon>
        <taxon>Mortierellomycetes</taxon>
        <taxon>Mortierellales</taxon>
        <taxon>Mortierellaceae</taxon>
        <taxon>Lobosporangium</taxon>
    </lineage>
</organism>
<dbReference type="PROSITE" id="PS50103">
    <property type="entry name" value="ZF_C3H1"/>
    <property type="match status" value="1"/>
</dbReference>
<dbReference type="GeneID" id="33568143"/>
<dbReference type="RefSeq" id="XP_021885547.1">
    <property type="nucleotide sequence ID" value="XM_022026300.1"/>
</dbReference>
<name>A0A1Y2H1C3_9FUNG</name>
<dbReference type="AlphaFoldDB" id="A0A1Y2H1C3"/>
<feature type="domain" description="C3H1-type" evidence="3">
    <location>
        <begin position="66"/>
        <end position="95"/>
    </location>
</feature>
<keyword evidence="1" id="KW-0479">Metal-binding</keyword>
<evidence type="ECO:0000313" key="5">
    <source>
        <dbReference type="Proteomes" id="UP000193648"/>
    </source>
</evidence>
<gene>
    <name evidence="4" type="ORF">BCR41DRAFT_367402</name>
</gene>
<comment type="caution">
    <text evidence="4">The sequence shown here is derived from an EMBL/GenBank/DDBJ whole genome shotgun (WGS) entry which is preliminary data.</text>
</comment>
<keyword evidence="1" id="KW-0862">Zinc</keyword>
<keyword evidence="5" id="KW-1185">Reference proteome</keyword>
<dbReference type="InParanoid" id="A0A1Y2H1C3"/>
<dbReference type="InterPro" id="IPR000571">
    <property type="entry name" value="Znf_CCCH"/>
</dbReference>
<feature type="zinc finger region" description="C3H1-type" evidence="1">
    <location>
        <begin position="66"/>
        <end position="95"/>
    </location>
</feature>
<proteinExistence type="predicted"/>
<protein>
    <recommendedName>
        <fullName evidence="3">C3H1-type domain-containing protein</fullName>
    </recommendedName>
</protein>
<dbReference type="Pfam" id="PF25586">
    <property type="entry name" value="zf-CCCH_PAN3"/>
    <property type="match status" value="1"/>
</dbReference>
<accession>A0A1Y2H1C3</accession>
<dbReference type="GO" id="GO:0008270">
    <property type="term" value="F:zinc ion binding"/>
    <property type="evidence" value="ECO:0007669"/>
    <property type="project" value="UniProtKB-KW"/>
</dbReference>
<feature type="compositionally biased region" description="Low complexity" evidence="2">
    <location>
        <begin position="13"/>
        <end position="32"/>
    </location>
</feature>
<evidence type="ECO:0000256" key="1">
    <source>
        <dbReference type="PROSITE-ProRule" id="PRU00723"/>
    </source>
</evidence>
<feature type="region of interest" description="Disordered" evidence="2">
    <location>
        <begin position="1"/>
        <end position="68"/>
    </location>
</feature>
<dbReference type="Gene3D" id="6.10.250.3160">
    <property type="match status" value="1"/>
</dbReference>
<sequence length="155" mass="16169">MASAIPIIAPPGVSVNDNNPNPTNNPNVNSSSASEASWTAKTPTASTPKPSASTTPSTKPASVTNSNKARTCRNIVIHGFCKYEGKGCEFNHDVGKPTSVASPEVSKAKLHVNSPIFKPSNLSTGSVKADAIHAPEFVPKGSQETIWTMSNLLSL</sequence>
<dbReference type="STRING" id="64571.A0A1Y2H1C3"/>